<comment type="caution">
    <text evidence="1">The sequence shown here is derived from an EMBL/GenBank/DDBJ whole genome shotgun (WGS) entry which is preliminary data.</text>
</comment>
<organism evidence="1 2">
    <name type="scientific">Spirochaeta isovalerica</name>
    <dbReference type="NCBI Taxonomy" id="150"/>
    <lineage>
        <taxon>Bacteria</taxon>
        <taxon>Pseudomonadati</taxon>
        <taxon>Spirochaetota</taxon>
        <taxon>Spirochaetia</taxon>
        <taxon>Spirochaetales</taxon>
        <taxon>Spirochaetaceae</taxon>
        <taxon>Spirochaeta</taxon>
    </lineage>
</organism>
<accession>A0A841RA79</accession>
<evidence type="ECO:0008006" key="3">
    <source>
        <dbReference type="Google" id="ProtNLM"/>
    </source>
</evidence>
<sequence>MIYKINSLIYIPFLLLFLISCDVATGGGITETVDIAGIPTGANWFVRDIRDTGEKEELTYIVLTKTGDYTFSLLLERFYDETSSEKYDFADRYYMDISATADEDHIYCSITGIKSGYHDSMKFAGDQEYTNLLSDLGYSGFTLDPLNINNYIEYIKPDGQKYRLSRELAYKLETTEERNHDGKTRTGTYRENVYYYPYNNEGFRLHISWSFTYRSDSNARVSLSGLYDAYGTRTAGDAEGVFSCEITGFSNIAYPRYFYSETLYSPMFEINVDKLGFTEFTERKVGADTILEIDSHNDDDYSWTLGISPL</sequence>
<dbReference type="AlphaFoldDB" id="A0A841RA79"/>
<name>A0A841RA79_9SPIO</name>
<keyword evidence="2" id="KW-1185">Reference proteome</keyword>
<evidence type="ECO:0000313" key="2">
    <source>
        <dbReference type="Proteomes" id="UP000587760"/>
    </source>
</evidence>
<dbReference type="Proteomes" id="UP000587760">
    <property type="component" value="Unassembled WGS sequence"/>
</dbReference>
<dbReference type="PROSITE" id="PS51257">
    <property type="entry name" value="PROKAR_LIPOPROTEIN"/>
    <property type="match status" value="1"/>
</dbReference>
<dbReference type="EMBL" id="JACHGJ010000003">
    <property type="protein sequence ID" value="MBB6480271.1"/>
    <property type="molecule type" value="Genomic_DNA"/>
</dbReference>
<protein>
    <recommendedName>
        <fullName evidence="3">Lipoprotein</fullName>
    </recommendedName>
</protein>
<proteinExistence type="predicted"/>
<dbReference type="RefSeq" id="WP_184746366.1">
    <property type="nucleotide sequence ID" value="NZ_JACHGJ010000003.1"/>
</dbReference>
<reference evidence="1 2" key="1">
    <citation type="submission" date="2020-08" db="EMBL/GenBank/DDBJ databases">
        <title>Genomic Encyclopedia of Type Strains, Phase IV (KMG-IV): sequencing the most valuable type-strain genomes for metagenomic binning, comparative biology and taxonomic classification.</title>
        <authorList>
            <person name="Goeker M."/>
        </authorList>
    </citation>
    <scope>NUCLEOTIDE SEQUENCE [LARGE SCALE GENOMIC DNA]</scope>
    <source>
        <strain evidence="1 2">DSM 2461</strain>
    </source>
</reference>
<gene>
    <name evidence="1" type="ORF">HNR50_001934</name>
</gene>
<evidence type="ECO:0000313" key="1">
    <source>
        <dbReference type="EMBL" id="MBB6480271.1"/>
    </source>
</evidence>